<dbReference type="Proteomes" id="UP000509458">
    <property type="component" value="Chromosome"/>
</dbReference>
<dbReference type="Pfam" id="PF01420">
    <property type="entry name" value="Methylase_S"/>
    <property type="match status" value="2"/>
</dbReference>
<evidence type="ECO:0000259" key="4">
    <source>
        <dbReference type="Pfam" id="PF01420"/>
    </source>
</evidence>
<evidence type="ECO:0000256" key="1">
    <source>
        <dbReference type="ARBA" id="ARBA00010923"/>
    </source>
</evidence>
<organism evidence="5 6">
    <name type="scientific">Alteromonas macleodii</name>
    <name type="common">Pseudoalteromonas macleodii</name>
    <dbReference type="NCBI Taxonomy" id="28108"/>
    <lineage>
        <taxon>Bacteria</taxon>
        <taxon>Pseudomonadati</taxon>
        <taxon>Pseudomonadota</taxon>
        <taxon>Gammaproteobacteria</taxon>
        <taxon>Alteromonadales</taxon>
        <taxon>Alteromonadaceae</taxon>
        <taxon>Alteromonas/Salinimonas group</taxon>
        <taxon>Alteromonas</taxon>
    </lineage>
</organism>
<dbReference type="Gene3D" id="3.90.220.20">
    <property type="entry name" value="DNA methylase specificity domains"/>
    <property type="match status" value="2"/>
</dbReference>
<dbReference type="InterPro" id="IPR000055">
    <property type="entry name" value="Restrct_endonuc_typeI_TRD"/>
</dbReference>
<evidence type="ECO:0000256" key="2">
    <source>
        <dbReference type="ARBA" id="ARBA00022747"/>
    </source>
</evidence>
<dbReference type="InterPro" id="IPR044946">
    <property type="entry name" value="Restrct_endonuc_typeI_TRD_sf"/>
</dbReference>
<dbReference type="REBASE" id="404867">
    <property type="entry name" value="S.Asp43554ORF50025P"/>
</dbReference>
<name>A0A6T9Y2K4_ALTMA</name>
<dbReference type="RefSeq" id="WP_179984570.1">
    <property type="nucleotide sequence ID" value="NZ_LR812090.1"/>
</dbReference>
<feature type="domain" description="Type I restriction modification DNA specificity" evidence="4">
    <location>
        <begin position="239"/>
        <end position="419"/>
    </location>
</feature>
<sequence length="450" mass="50733">MTGRYQAYPEYKPSPIDWLEEIPSQWKTTRLKYLGNAIIGLTYSPDEVVEKESEDATLVLRSSNVQNGKISLLDNVYVSKDIPEKLRTKKDDILICSRNGSRALIGKNARIDDSSTNMTFGAFMTIFRSKYNEYLSHVFNSKLFEYQSGSFLTSTINQLTTGNLNSFEIPFPPEAELEPINNFLNHETAKIDKLISKQEKLIELLKEKRQAVISHAVTKGLRPDSEMKDSGIEWLGQVPKHWTVKKIKHFGAVIGGYAFKSSDFTDNGYPVIKISNVSHLEIDWSDRSYLPPDFAQRHKEYIAPKGSLVFAMTRPVISGGIKVFRMKDDSNPLINQRVGFINIENEDISFFILQSSLSSAFKAQFINNMTVTNQPNISGEGIGDICIAVPPQNELIEINLALKNIGSLYSKLIENCIEQIGLMKERKTALISAAVTGKIDVRNFKEEVNE</sequence>
<gene>
    <name evidence="5" type="ORF">ALFOR1_50027</name>
</gene>
<dbReference type="PANTHER" id="PTHR30408">
    <property type="entry name" value="TYPE-1 RESTRICTION ENZYME ECOKI SPECIFICITY PROTEIN"/>
    <property type="match status" value="1"/>
</dbReference>
<comment type="similarity">
    <text evidence="1">Belongs to the type-I restriction system S methylase family.</text>
</comment>
<dbReference type="AlphaFoldDB" id="A0A6T9Y2K4"/>
<dbReference type="PANTHER" id="PTHR30408:SF12">
    <property type="entry name" value="TYPE I RESTRICTION ENZYME MJAVIII SPECIFICITY SUBUNIT"/>
    <property type="match status" value="1"/>
</dbReference>
<feature type="domain" description="Type I restriction modification DNA specificity" evidence="4">
    <location>
        <begin position="23"/>
        <end position="189"/>
    </location>
</feature>
<evidence type="ECO:0000313" key="5">
    <source>
        <dbReference type="EMBL" id="CAB9495345.1"/>
    </source>
</evidence>
<proteinExistence type="inferred from homology"/>
<dbReference type="Gene3D" id="1.10.287.1120">
    <property type="entry name" value="Bipartite methylase S protein"/>
    <property type="match status" value="1"/>
</dbReference>
<dbReference type="GO" id="GO:0003677">
    <property type="term" value="F:DNA binding"/>
    <property type="evidence" value="ECO:0007669"/>
    <property type="project" value="UniProtKB-KW"/>
</dbReference>
<dbReference type="GO" id="GO:0009307">
    <property type="term" value="P:DNA restriction-modification system"/>
    <property type="evidence" value="ECO:0007669"/>
    <property type="project" value="UniProtKB-KW"/>
</dbReference>
<keyword evidence="2" id="KW-0680">Restriction system</keyword>
<keyword evidence="3" id="KW-0238">DNA-binding</keyword>
<dbReference type="CDD" id="cd17265">
    <property type="entry name" value="RMtype1_S_Eco4255III-TRD2-CR2_like"/>
    <property type="match status" value="1"/>
</dbReference>
<dbReference type="InterPro" id="IPR052021">
    <property type="entry name" value="Type-I_RS_S_subunit"/>
</dbReference>
<accession>A0A6T9Y2K4</accession>
<evidence type="ECO:0000313" key="6">
    <source>
        <dbReference type="Proteomes" id="UP000509458"/>
    </source>
</evidence>
<evidence type="ECO:0000256" key="3">
    <source>
        <dbReference type="ARBA" id="ARBA00023125"/>
    </source>
</evidence>
<dbReference type="SUPFAM" id="SSF116734">
    <property type="entry name" value="DNA methylase specificity domain"/>
    <property type="match status" value="2"/>
</dbReference>
<dbReference type="EMBL" id="LR812090">
    <property type="protein sequence ID" value="CAB9495345.1"/>
    <property type="molecule type" value="Genomic_DNA"/>
</dbReference>
<protein>
    <submittedName>
        <fullName evidence="5">Restriction enzyme, Res subunit</fullName>
    </submittedName>
</protein>
<reference evidence="5 6" key="1">
    <citation type="submission" date="2020-06" db="EMBL/GenBank/DDBJ databases">
        <authorList>
            <person name="Duchaud E."/>
        </authorList>
    </citation>
    <scope>NUCLEOTIDE SEQUENCE [LARGE SCALE GENOMIC DNA]</scope>
    <source>
        <strain evidence="5">Alteromonas fortis</strain>
    </source>
</reference>